<name>A0A429G922_9CREN</name>
<evidence type="ECO:0000313" key="2">
    <source>
        <dbReference type="Proteomes" id="UP000278149"/>
    </source>
</evidence>
<gene>
    <name evidence="1" type="ORF">D9Q81_01315</name>
</gene>
<dbReference type="AlphaFoldDB" id="A0A429G922"/>
<proteinExistence type="predicted"/>
<feature type="non-terminal residue" evidence="1">
    <location>
        <position position="680"/>
    </location>
</feature>
<protein>
    <submittedName>
        <fullName evidence="1">Uncharacterized protein</fullName>
    </submittedName>
</protein>
<reference evidence="1 2" key="1">
    <citation type="submission" date="2018-10" db="EMBL/GenBank/DDBJ databases">
        <title>Co-occurring genomic capacity for anaerobic methane metabolism and dissimilatory sulfite reduction discovered in the Korarchaeota.</title>
        <authorList>
            <person name="Mckay L.J."/>
            <person name="Dlakic M."/>
            <person name="Fields M.W."/>
            <person name="Delmont T.O."/>
            <person name="Eren A.M."/>
            <person name="Jay Z.J."/>
            <person name="Klingelsmith K.B."/>
            <person name="Rusch D.B."/>
            <person name="Inskeep W.P."/>
        </authorList>
    </citation>
    <scope>NUCLEOTIDE SEQUENCE [LARGE SCALE GENOMIC DNA]</scope>
    <source>
        <strain evidence="1 2">WS</strain>
    </source>
</reference>
<accession>A0A429G922</accession>
<dbReference type="RefSeq" id="WP_148113948.1">
    <property type="nucleotide sequence ID" value="NZ_RCOR01000011.1"/>
</dbReference>
<sequence>MSITEDEWLKYVKSKADKGGWIKVDGGYVQASALLSQISYQKSLETAERIRRKRLETWREEQEEARRNEELIKKGLHPIYSRVPGVKDFKVENGIIYERYYLSGGVWSDWKPVKRVAPGVEYYVLPGKGIFSLPEIMSMAEIGTLSVQDLLSLPGKVVAEIVKRGYKNIMGMNPDLWKRLKETYEPEDISLLMEKIKDENANLAELFQQVMEYLYKKQQLGDLTAEDRELLNELAKRLLNPNGLLEFFGVKDAHLYAHNLAGTQMTDPQGQGIWNWIQSVGNWVQGVANSFDQWVASTLNLKQPVDYLIDGINKILTVFGLQPLKSQDRQYLEEIAHLAGIATYSELVTSIIGAALGWKIAGMAAGAVGKVLPETLGYLGSTEIPKAINPLLIKAGGALFGGMAGTQIGESLSWVAMGVRNQAQSMLRALDQQESIAKSRNYEQIRSKIIAVGDYLDLIKSSLYTKDWNTMASAVSEAKGILNDARGYLQAHAEEMRSLGVYDELESLMNTYLSMIDGFVSVANSQGAHLQALLTAANSARVASIAVGNAADLKENNPYIDWSNLDIVAQYLNWLDAVNHGRLAIAAASNVIDKATLGTGKGVVHTLPMPHSDRVELLRKVSRTKGKETHEVKPKYKKTYVAPSVDYSYYKALISDWHAMGLYSKPLAILPDWIKSVVPM</sequence>
<organism evidence="1 2">
    <name type="scientific">Candidatus Korarchaeum cryptofilum</name>
    <dbReference type="NCBI Taxonomy" id="498846"/>
    <lineage>
        <taxon>Archaea</taxon>
        <taxon>Thermoproteota</taxon>
        <taxon>Candidatus Korarchaeia</taxon>
        <taxon>Candidatus Korarchaeales</taxon>
        <taxon>Candidatus Korarchaeaceae</taxon>
        <taxon>Candidatus Korarchaeum</taxon>
    </lineage>
</organism>
<evidence type="ECO:0000313" key="1">
    <source>
        <dbReference type="EMBL" id="RSN70337.1"/>
    </source>
</evidence>
<dbReference type="EMBL" id="RCOR01000011">
    <property type="protein sequence ID" value="RSN70337.1"/>
    <property type="molecule type" value="Genomic_DNA"/>
</dbReference>
<dbReference type="Proteomes" id="UP000278149">
    <property type="component" value="Unassembled WGS sequence"/>
</dbReference>
<comment type="caution">
    <text evidence="1">The sequence shown here is derived from an EMBL/GenBank/DDBJ whole genome shotgun (WGS) entry which is preliminary data.</text>
</comment>